<proteinExistence type="predicted"/>
<gene>
    <name evidence="8" type="ORF">MKW94_019531</name>
</gene>
<dbReference type="SUPFAM" id="SSF118290">
    <property type="entry name" value="WRKY DNA-binding domain"/>
    <property type="match status" value="1"/>
</dbReference>
<dbReference type="EMBL" id="JAJJMA010164683">
    <property type="protein sequence ID" value="MCL7036137.1"/>
    <property type="molecule type" value="Genomic_DNA"/>
</dbReference>
<dbReference type="SMART" id="SM00774">
    <property type="entry name" value="WRKY"/>
    <property type="match status" value="1"/>
</dbReference>
<keyword evidence="9" id="KW-1185">Reference proteome</keyword>
<feature type="compositionally biased region" description="Basic residues" evidence="6">
    <location>
        <begin position="126"/>
        <end position="140"/>
    </location>
</feature>
<keyword evidence="5" id="KW-0539">Nucleus</keyword>
<organism evidence="8 9">
    <name type="scientific">Papaver nudicaule</name>
    <name type="common">Iceland poppy</name>
    <dbReference type="NCBI Taxonomy" id="74823"/>
    <lineage>
        <taxon>Eukaryota</taxon>
        <taxon>Viridiplantae</taxon>
        <taxon>Streptophyta</taxon>
        <taxon>Embryophyta</taxon>
        <taxon>Tracheophyta</taxon>
        <taxon>Spermatophyta</taxon>
        <taxon>Magnoliopsida</taxon>
        <taxon>Ranunculales</taxon>
        <taxon>Papaveraceae</taxon>
        <taxon>Papaveroideae</taxon>
        <taxon>Papaver</taxon>
    </lineage>
</organism>
<feature type="compositionally biased region" description="Low complexity" evidence="6">
    <location>
        <begin position="49"/>
        <end position="64"/>
    </location>
</feature>
<feature type="region of interest" description="Disordered" evidence="6">
    <location>
        <begin position="265"/>
        <end position="323"/>
    </location>
</feature>
<dbReference type="InterPro" id="IPR036576">
    <property type="entry name" value="WRKY_dom_sf"/>
</dbReference>
<keyword evidence="3" id="KW-0238">DNA-binding</keyword>
<sequence>MERKEFAAFYDQQQQQQQPGMFDMSSSDLGFMDLLGGQDFSPYLYDMIPQQQQQQQLSSSLQYQSPPPPPPFSEATSDLTNLPATPNSDSISSATSNEAATDHIEHVNSKITSKQEKEEDDEKSKQQSKSKKKPLKKQRAQRYAFKTQSEVDHLEDGYRWRKYGQKAVKNSPFPRSYYRCTSATCGVKKRVERCSDDPSMVVTTYEGQHTHLSPVMTRGSSIGMSQSSMNSHFNNYGSMMQNHYQQQQLHHLQQQQQQQQPYMYNLQTPGNYSTTTTTTSVSPSTSHHHDQSRHFSTSSASPSFLRDHGLLQDIVPSDMRKDE</sequence>
<evidence type="ECO:0000313" key="8">
    <source>
        <dbReference type="EMBL" id="MCL7036137.1"/>
    </source>
</evidence>
<dbReference type="GO" id="GO:0043565">
    <property type="term" value="F:sequence-specific DNA binding"/>
    <property type="evidence" value="ECO:0007669"/>
    <property type="project" value="InterPro"/>
</dbReference>
<comment type="subcellular location">
    <subcellularLocation>
        <location evidence="1">Nucleus</location>
    </subcellularLocation>
</comment>
<dbReference type="FunFam" id="2.20.25.80:FF:000003">
    <property type="entry name" value="WRKY transcription factor 57"/>
    <property type="match status" value="1"/>
</dbReference>
<dbReference type="PROSITE" id="PS50811">
    <property type="entry name" value="WRKY"/>
    <property type="match status" value="1"/>
</dbReference>
<evidence type="ECO:0000259" key="7">
    <source>
        <dbReference type="PROSITE" id="PS50811"/>
    </source>
</evidence>
<feature type="region of interest" description="Disordered" evidence="6">
    <location>
        <begin position="45"/>
        <end position="143"/>
    </location>
</feature>
<dbReference type="GO" id="GO:0005634">
    <property type="term" value="C:nucleus"/>
    <property type="evidence" value="ECO:0007669"/>
    <property type="project" value="UniProtKB-SubCell"/>
</dbReference>
<dbReference type="Gene3D" id="2.20.25.80">
    <property type="entry name" value="WRKY domain"/>
    <property type="match status" value="1"/>
</dbReference>
<feature type="domain" description="WRKY" evidence="7">
    <location>
        <begin position="149"/>
        <end position="214"/>
    </location>
</feature>
<feature type="region of interest" description="Disordered" evidence="6">
    <location>
        <begin position="1"/>
        <end position="27"/>
    </location>
</feature>
<evidence type="ECO:0000256" key="3">
    <source>
        <dbReference type="ARBA" id="ARBA00023125"/>
    </source>
</evidence>
<evidence type="ECO:0000313" key="9">
    <source>
        <dbReference type="Proteomes" id="UP001177140"/>
    </source>
</evidence>
<keyword evidence="2" id="KW-0805">Transcription regulation</keyword>
<dbReference type="InterPro" id="IPR044810">
    <property type="entry name" value="WRKY_plant"/>
</dbReference>
<evidence type="ECO:0000256" key="1">
    <source>
        <dbReference type="ARBA" id="ARBA00004123"/>
    </source>
</evidence>
<dbReference type="PANTHER" id="PTHR31221">
    <property type="entry name" value="WRKY TRANSCRIPTION FACTOR PROTEIN 1-RELATED"/>
    <property type="match status" value="1"/>
</dbReference>
<feature type="compositionally biased region" description="Polar residues" evidence="6">
    <location>
        <begin position="74"/>
        <end position="99"/>
    </location>
</feature>
<evidence type="ECO:0000256" key="5">
    <source>
        <dbReference type="ARBA" id="ARBA00023242"/>
    </source>
</evidence>
<protein>
    <recommendedName>
        <fullName evidence="7">WRKY domain-containing protein</fullName>
    </recommendedName>
</protein>
<accession>A0AA41V8D3</accession>
<feature type="compositionally biased region" description="Low complexity" evidence="6">
    <location>
        <begin position="265"/>
        <end position="285"/>
    </location>
</feature>
<dbReference type="Proteomes" id="UP001177140">
    <property type="component" value="Unassembled WGS sequence"/>
</dbReference>
<keyword evidence="4" id="KW-0804">Transcription</keyword>
<dbReference type="InterPro" id="IPR003657">
    <property type="entry name" value="WRKY_dom"/>
</dbReference>
<dbReference type="GO" id="GO:0003700">
    <property type="term" value="F:DNA-binding transcription factor activity"/>
    <property type="evidence" value="ECO:0007669"/>
    <property type="project" value="InterPro"/>
</dbReference>
<evidence type="ECO:0000256" key="4">
    <source>
        <dbReference type="ARBA" id="ARBA00023163"/>
    </source>
</evidence>
<evidence type="ECO:0000256" key="2">
    <source>
        <dbReference type="ARBA" id="ARBA00023015"/>
    </source>
</evidence>
<dbReference type="Pfam" id="PF03106">
    <property type="entry name" value="WRKY"/>
    <property type="match status" value="1"/>
</dbReference>
<dbReference type="AlphaFoldDB" id="A0AA41V8D3"/>
<evidence type="ECO:0000256" key="6">
    <source>
        <dbReference type="SAM" id="MobiDB-lite"/>
    </source>
</evidence>
<dbReference type="PANTHER" id="PTHR31221:SF358">
    <property type="entry name" value="WRKY TRANSCRIPTION FACTOR 71"/>
    <property type="match status" value="1"/>
</dbReference>
<feature type="compositionally biased region" description="Basic and acidic residues" evidence="6">
    <location>
        <begin position="100"/>
        <end position="125"/>
    </location>
</feature>
<reference evidence="8" key="1">
    <citation type="submission" date="2022-03" db="EMBL/GenBank/DDBJ databases">
        <title>A functionally conserved STORR gene fusion in Papaver species that diverged 16.8 million years ago.</title>
        <authorList>
            <person name="Catania T."/>
        </authorList>
    </citation>
    <scope>NUCLEOTIDE SEQUENCE</scope>
    <source>
        <strain evidence="8">S-191538</strain>
    </source>
</reference>
<comment type="caution">
    <text evidence="8">The sequence shown here is derived from an EMBL/GenBank/DDBJ whole genome shotgun (WGS) entry which is preliminary data.</text>
</comment>
<name>A0AA41V8D3_PAPNU</name>